<keyword evidence="1" id="KW-0539">Nucleus</keyword>
<accession>A0A6A5XNN8</accession>
<dbReference type="OrthoDB" id="4525710at2759"/>
<evidence type="ECO:0000256" key="2">
    <source>
        <dbReference type="SAM" id="MobiDB-lite"/>
    </source>
</evidence>
<evidence type="ECO:0008006" key="5">
    <source>
        <dbReference type="Google" id="ProtNLM"/>
    </source>
</evidence>
<proteinExistence type="predicted"/>
<evidence type="ECO:0000256" key="1">
    <source>
        <dbReference type="ARBA" id="ARBA00023242"/>
    </source>
</evidence>
<dbReference type="GO" id="GO:0000976">
    <property type="term" value="F:transcription cis-regulatory region binding"/>
    <property type="evidence" value="ECO:0007669"/>
    <property type="project" value="TreeGrafter"/>
</dbReference>
<name>A0A6A5XNN8_9PLEO</name>
<reference evidence="3" key="1">
    <citation type="journal article" date="2020" name="Stud. Mycol.">
        <title>101 Dothideomycetes genomes: a test case for predicting lifestyles and emergence of pathogens.</title>
        <authorList>
            <person name="Haridas S."/>
            <person name="Albert R."/>
            <person name="Binder M."/>
            <person name="Bloem J."/>
            <person name="Labutti K."/>
            <person name="Salamov A."/>
            <person name="Andreopoulos B."/>
            <person name="Baker S."/>
            <person name="Barry K."/>
            <person name="Bills G."/>
            <person name="Bluhm B."/>
            <person name="Cannon C."/>
            <person name="Castanera R."/>
            <person name="Culley D."/>
            <person name="Daum C."/>
            <person name="Ezra D."/>
            <person name="Gonzalez J."/>
            <person name="Henrissat B."/>
            <person name="Kuo A."/>
            <person name="Liang C."/>
            <person name="Lipzen A."/>
            <person name="Lutzoni F."/>
            <person name="Magnuson J."/>
            <person name="Mondo S."/>
            <person name="Nolan M."/>
            <person name="Ohm R."/>
            <person name="Pangilinan J."/>
            <person name="Park H.-J."/>
            <person name="Ramirez L."/>
            <person name="Alfaro M."/>
            <person name="Sun H."/>
            <person name="Tritt A."/>
            <person name="Yoshinaga Y."/>
            <person name="Zwiers L.-H."/>
            <person name="Turgeon B."/>
            <person name="Goodwin S."/>
            <person name="Spatafora J."/>
            <person name="Crous P."/>
            <person name="Grigoriev I."/>
        </authorList>
    </citation>
    <scope>NUCLEOTIDE SEQUENCE</scope>
    <source>
        <strain evidence="3">CBS 175.79</strain>
    </source>
</reference>
<dbReference type="RefSeq" id="XP_033383214.1">
    <property type="nucleotide sequence ID" value="XM_033532144.1"/>
</dbReference>
<dbReference type="PANTHER" id="PTHR37534">
    <property type="entry name" value="TRANSCRIPTIONAL ACTIVATOR PROTEIN UGA3"/>
    <property type="match status" value="1"/>
</dbReference>
<dbReference type="GO" id="GO:0045944">
    <property type="term" value="P:positive regulation of transcription by RNA polymerase II"/>
    <property type="evidence" value="ECO:0007669"/>
    <property type="project" value="TreeGrafter"/>
</dbReference>
<dbReference type="Proteomes" id="UP000799778">
    <property type="component" value="Unassembled WGS sequence"/>
</dbReference>
<dbReference type="GO" id="GO:0005634">
    <property type="term" value="C:nucleus"/>
    <property type="evidence" value="ECO:0007669"/>
    <property type="project" value="TreeGrafter"/>
</dbReference>
<protein>
    <recommendedName>
        <fullName evidence="5">Transcription factor domain-containing protein</fullName>
    </recommendedName>
</protein>
<gene>
    <name evidence="3" type="ORF">BU24DRAFT_463619</name>
</gene>
<feature type="region of interest" description="Disordered" evidence="2">
    <location>
        <begin position="118"/>
        <end position="138"/>
    </location>
</feature>
<dbReference type="GeneID" id="54289541"/>
<evidence type="ECO:0000313" key="3">
    <source>
        <dbReference type="EMBL" id="KAF2014875.1"/>
    </source>
</evidence>
<dbReference type="EMBL" id="ML978070">
    <property type="protein sequence ID" value="KAF2014875.1"/>
    <property type="molecule type" value="Genomic_DNA"/>
</dbReference>
<organism evidence="3 4">
    <name type="scientific">Aaosphaeria arxii CBS 175.79</name>
    <dbReference type="NCBI Taxonomy" id="1450172"/>
    <lineage>
        <taxon>Eukaryota</taxon>
        <taxon>Fungi</taxon>
        <taxon>Dikarya</taxon>
        <taxon>Ascomycota</taxon>
        <taxon>Pezizomycotina</taxon>
        <taxon>Dothideomycetes</taxon>
        <taxon>Pleosporomycetidae</taxon>
        <taxon>Pleosporales</taxon>
        <taxon>Pleosporales incertae sedis</taxon>
        <taxon>Aaosphaeria</taxon>
    </lineage>
</organism>
<dbReference type="AlphaFoldDB" id="A0A6A5XNN8"/>
<sequence length="635" mass="70890">MDGFSAFHLSCSMLISPPQVSFSSKLCDSVAAGVKLRDSEKCKYCSERSRTCIRANAFRFRPVTSVKFNAGEEVGSAEQSLEFQRSQTWVDIPSALRFISPNTEGDDEDLELEPNVSKVADEDPTASEPVGQSSIDWDPSVEDLRLDSTDASTYTFAHRSSTSVDLHALHRTDSHNSGMSHDPPALINSPSDIASISTPINKVLESTLHGLTSLNPTKLDETSPLPTFSNPHSITEHSQSSIIQSPPTHDTTISPFSSTAFSPHTSLNLRWPVKSTHEARLFHHFLVHCTPWIDVCDAKYHFGKEVPKRAAQFPVILNGILGLASRHLWLLEKVPTDLSQPYIDNCLQALIVALEDPLAHWDENFLVAVILLRLHEEMGESDELCHHFGTARILNSISSFAADGGLRESASWVSLRQHIYVSLTSQQPLNLSLDNYRHSAVFRDFDDESWTNRIIFQFAVVLQHVFEESQGQLITRDKWMELNADVDEWERTKPWTFSALFMEPDAGKEFSGRWPALPTPQGVVAIGLQYYHLCKIILAIYSPHASLVGLAGVRSRRQTDAAIRKHIRIVIGYGVSNSHCGNAMFQGSHILSACGAYVVDKDEQAACIKYLQGLQHHIGWRTDKVVLDLQEQWSN</sequence>
<evidence type="ECO:0000313" key="4">
    <source>
        <dbReference type="Proteomes" id="UP000799778"/>
    </source>
</evidence>
<dbReference type="PANTHER" id="PTHR37534:SF25">
    <property type="entry name" value="ZN(II)2CYS6 TRANSCRIPTION FACTOR (EUROFUNG)"/>
    <property type="match status" value="1"/>
</dbReference>
<keyword evidence="4" id="KW-1185">Reference proteome</keyword>
<dbReference type="GO" id="GO:0003700">
    <property type="term" value="F:DNA-binding transcription factor activity"/>
    <property type="evidence" value="ECO:0007669"/>
    <property type="project" value="TreeGrafter"/>
</dbReference>